<evidence type="ECO:0000256" key="4">
    <source>
        <dbReference type="ARBA" id="ARBA00023136"/>
    </source>
</evidence>
<dbReference type="EMBL" id="NKXO01000002">
    <property type="protein sequence ID" value="PKQ70849.1"/>
    <property type="molecule type" value="Genomic_DNA"/>
</dbReference>
<evidence type="ECO:0000259" key="6">
    <source>
        <dbReference type="Pfam" id="PF05154"/>
    </source>
</evidence>
<feature type="transmembrane region" description="Helical" evidence="5">
    <location>
        <begin position="40"/>
        <end position="60"/>
    </location>
</feature>
<feature type="domain" description="SHOCT" evidence="7">
    <location>
        <begin position="97"/>
        <end position="123"/>
    </location>
</feature>
<dbReference type="Proteomes" id="UP000233387">
    <property type="component" value="Unassembled WGS sequence"/>
</dbReference>
<keyword evidence="9" id="KW-1185">Reference proteome</keyword>
<dbReference type="AlphaFoldDB" id="A0A2N3IKI6"/>
<accession>A0A2N3IKI6</accession>
<keyword evidence="4 5" id="KW-0472">Membrane</keyword>
<organism evidence="8 9">
    <name type="scientific">Raineya orbicola</name>
    <dbReference type="NCBI Taxonomy" id="2016530"/>
    <lineage>
        <taxon>Bacteria</taxon>
        <taxon>Pseudomonadati</taxon>
        <taxon>Bacteroidota</taxon>
        <taxon>Cytophagia</taxon>
        <taxon>Cytophagales</taxon>
        <taxon>Raineyaceae</taxon>
        <taxon>Raineya</taxon>
    </lineage>
</organism>
<evidence type="ECO:0000313" key="9">
    <source>
        <dbReference type="Proteomes" id="UP000233387"/>
    </source>
</evidence>
<evidence type="ECO:0000256" key="2">
    <source>
        <dbReference type="ARBA" id="ARBA00022692"/>
    </source>
</evidence>
<comment type="subcellular location">
    <subcellularLocation>
        <location evidence="1">Membrane</location>
        <topology evidence="1">Multi-pass membrane protein</topology>
    </subcellularLocation>
</comment>
<proteinExistence type="predicted"/>
<evidence type="ECO:0000256" key="3">
    <source>
        <dbReference type="ARBA" id="ARBA00022989"/>
    </source>
</evidence>
<gene>
    <name evidence="8" type="ORF">Rain11_0195</name>
</gene>
<dbReference type="GO" id="GO:0016020">
    <property type="term" value="C:membrane"/>
    <property type="evidence" value="ECO:0007669"/>
    <property type="project" value="UniProtKB-SubCell"/>
</dbReference>
<reference evidence="8 9" key="1">
    <citation type="submission" date="2017-06" db="EMBL/GenBank/DDBJ databases">
        <title>Raineya orbicola gen. nov., sp. nov. a slightly thermophilic bacterium of the phylum Bacteroidetes and the description of Raineyaceae fam. nov.</title>
        <authorList>
            <person name="Albuquerque L."/>
            <person name="Polonia A.R.M."/>
            <person name="Barroso C."/>
            <person name="Froufe H.J.C."/>
            <person name="Lage O."/>
            <person name="Lobo-Da-Cunha A."/>
            <person name="Egas C."/>
            <person name="Da Costa M.S."/>
        </authorList>
    </citation>
    <scope>NUCLEOTIDE SEQUENCE [LARGE SCALE GENOMIC DNA]</scope>
    <source>
        <strain evidence="8 9">SPSPC-11</strain>
    </source>
</reference>
<dbReference type="Pfam" id="PF09851">
    <property type="entry name" value="SHOCT"/>
    <property type="match status" value="1"/>
</dbReference>
<feature type="domain" description="TM2" evidence="6">
    <location>
        <begin position="8"/>
        <end position="57"/>
    </location>
</feature>
<dbReference type="Pfam" id="PF05154">
    <property type="entry name" value="TM2"/>
    <property type="match status" value="1"/>
</dbReference>
<comment type="caution">
    <text evidence="8">The sequence shown here is derived from an EMBL/GenBank/DDBJ whole genome shotgun (WGS) entry which is preliminary data.</text>
</comment>
<keyword evidence="2 5" id="KW-0812">Transmembrane</keyword>
<protein>
    <submittedName>
        <fullName evidence="8">TM2 domain</fullName>
    </submittedName>
</protein>
<evidence type="ECO:0000259" key="7">
    <source>
        <dbReference type="Pfam" id="PF09851"/>
    </source>
</evidence>
<evidence type="ECO:0000313" key="8">
    <source>
        <dbReference type="EMBL" id="PKQ70849.1"/>
    </source>
</evidence>
<evidence type="ECO:0000256" key="1">
    <source>
        <dbReference type="ARBA" id="ARBA00004141"/>
    </source>
</evidence>
<dbReference type="InterPro" id="IPR018649">
    <property type="entry name" value="SHOCT"/>
</dbReference>
<keyword evidence="3 5" id="KW-1133">Transmembrane helix</keyword>
<dbReference type="InterPro" id="IPR007829">
    <property type="entry name" value="TM2"/>
</dbReference>
<name>A0A2N3IKI6_9BACT</name>
<evidence type="ECO:0000256" key="5">
    <source>
        <dbReference type="SAM" id="Phobius"/>
    </source>
</evidence>
<sequence>MQKSTPMKKRLIAAAMSLFGGTWGVHHFYLGNFGKGVLSVIFSWTGIPTIIGLVDAVKFLTMTDEQFDVKYNFEEYKKKIIEEEFRKNLFHKDIGSELEKLAQLMEKGYITFEEFERRKAKLLQ</sequence>